<proteinExistence type="predicted"/>
<organism evidence="3 4">
    <name type="scientific">Chaetomidium leptoderma</name>
    <dbReference type="NCBI Taxonomy" id="669021"/>
    <lineage>
        <taxon>Eukaryota</taxon>
        <taxon>Fungi</taxon>
        <taxon>Dikarya</taxon>
        <taxon>Ascomycota</taxon>
        <taxon>Pezizomycotina</taxon>
        <taxon>Sordariomycetes</taxon>
        <taxon>Sordariomycetidae</taxon>
        <taxon>Sordariales</taxon>
        <taxon>Chaetomiaceae</taxon>
        <taxon>Chaetomidium</taxon>
    </lineage>
</organism>
<dbReference type="EMBL" id="MU856902">
    <property type="protein sequence ID" value="KAK4154801.1"/>
    <property type="molecule type" value="Genomic_DNA"/>
</dbReference>
<keyword evidence="1" id="KW-0175">Coiled coil</keyword>
<dbReference type="AlphaFoldDB" id="A0AAN6VR17"/>
<reference evidence="3" key="1">
    <citation type="journal article" date="2023" name="Mol. Phylogenet. Evol.">
        <title>Genome-scale phylogeny and comparative genomics of the fungal order Sordariales.</title>
        <authorList>
            <person name="Hensen N."/>
            <person name="Bonometti L."/>
            <person name="Westerberg I."/>
            <person name="Brannstrom I.O."/>
            <person name="Guillou S."/>
            <person name="Cros-Aarteil S."/>
            <person name="Calhoun S."/>
            <person name="Haridas S."/>
            <person name="Kuo A."/>
            <person name="Mondo S."/>
            <person name="Pangilinan J."/>
            <person name="Riley R."/>
            <person name="LaButti K."/>
            <person name="Andreopoulos B."/>
            <person name="Lipzen A."/>
            <person name="Chen C."/>
            <person name="Yan M."/>
            <person name="Daum C."/>
            <person name="Ng V."/>
            <person name="Clum A."/>
            <person name="Steindorff A."/>
            <person name="Ohm R.A."/>
            <person name="Martin F."/>
            <person name="Silar P."/>
            <person name="Natvig D.O."/>
            <person name="Lalanne C."/>
            <person name="Gautier V."/>
            <person name="Ament-Velasquez S.L."/>
            <person name="Kruys A."/>
            <person name="Hutchinson M.I."/>
            <person name="Powell A.J."/>
            <person name="Barry K."/>
            <person name="Miller A.N."/>
            <person name="Grigoriev I.V."/>
            <person name="Debuchy R."/>
            <person name="Gladieux P."/>
            <person name="Hiltunen Thoren M."/>
            <person name="Johannesson H."/>
        </authorList>
    </citation>
    <scope>NUCLEOTIDE SEQUENCE</scope>
    <source>
        <strain evidence="3">CBS 538.74</strain>
    </source>
</reference>
<dbReference type="Proteomes" id="UP001302745">
    <property type="component" value="Unassembled WGS sequence"/>
</dbReference>
<evidence type="ECO:0000313" key="4">
    <source>
        <dbReference type="Proteomes" id="UP001302745"/>
    </source>
</evidence>
<feature type="region of interest" description="Disordered" evidence="2">
    <location>
        <begin position="1"/>
        <end position="30"/>
    </location>
</feature>
<protein>
    <submittedName>
        <fullName evidence="3">Uncharacterized protein</fullName>
    </submittedName>
</protein>
<evidence type="ECO:0000256" key="2">
    <source>
        <dbReference type="SAM" id="MobiDB-lite"/>
    </source>
</evidence>
<evidence type="ECO:0000313" key="3">
    <source>
        <dbReference type="EMBL" id="KAK4154801.1"/>
    </source>
</evidence>
<sequence>MPDTNARPHGRGRAGSEPQTKTERAKRADKRWQFRLEEQLSLAEEGRREIKEQLAERKKELAECENQLAEREKQLAESGMQVTTLKEAVSQQPELLTRDVFTDARRKMSRYAAREVEHRHTYGASLRVYQCWATIRREVEYVATFYFPERVSWDSIKPATQEKLICLAPKAKLYLESNKLQARHLFRAWMWQVLDQHLFSKEAGPWLGEHWEAYSQLRRVTSPLATPADTEWAIRYHIWRNLTVGLICQVTGDKSRASVESVVQILKDELSPLLRVPEELSQSKLDEKLGRIAECALEADLCMHLDRTDWAVIRRHPDTSTEYGFPFEAAERADGFKMEACFVAHPFEPEANRPAD</sequence>
<feature type="coiled-coil region" evidence="1">
    <location>
        <begin position="36"/>
        <end position="81"/>
    </location>
</feature>
<reference evidence="3" key="2">
    <citation type="submission" date="2023-05" db="EMBL/GenBank/DDBJ databases">
        <authorList>
            <consortium name="Lawrence Berkeley National Laboratory"/>
            <person name="Steindorff A."/>
            <person name="Hensen N."/>
            <person name="Bonometti L."/>
            <person name="Westerberg I."/>
            <person name="Brannstrom I.O."/>
            <person name="Guillou S."/>
            <person name="Cros-Aarteil S."/>
            <person name="Calhoun S."/>
            <person name="Haridas S."/>
            <person name="Kuo A."/>
            <person name="Mondo S."/>
            <person name="Pangilinan J."/>
            <person name="Riley R."/>
            <person name="Labutti K."/>
            <person name="Andreopoulos B."/>
            <person name="Lipzen A."/>
            <person name="Chen C."/>
            <person name="Yanf M."/>
            <person name="Daum C."/>
            <person name="Ng V."/>
            <person name="Clum A."/>
            <person name="Ohm R."/>
            <person name="Martin F."/>
            <person name="Silar P."/>
            <person name="Natvig D."/>
            <person name="Lalanne C."/>
            <person name="Gautier V."/>
            <person name="Ament-Velasquez S.L."/>
            <person name="Kruys A."/>
            <person name="Hutchinson M.I."/>
            <person name="Powell A.J."/>
            <person name="Barry K."/>
            <person name="Miller A.N."/>
            <person name="Grigoriev I.V."/>
            <person name="Debuchy R."/>
            <person name="Gladieux P."/>
            <person name="Thoren M.H."/>
            <person name="Johannesson H."/>
        </authorList>
    </citation>
    <scope>NUCLEOTIDE SEQUENCE</scope>
    <source>
        <strain evidence="3">CBS 538.74</strain>
    </source>
</reference>
<comment type="caution">
    <text evidence="3">The sequence shown here is derived from an EMBL/GenBank/DDBJ whole genome shotgun (WGS) entry which is preliminary data.</text>
</comment>
<keyword evidence="4" id="KW-1185">Reference proteome</keyword>
<feature type="compositionally biased region" description="Basic and acidic residues" evidence="2">
    <location>
        <begin position="20"/>
        <end position="30"/>
    </location>
</feature>
<gene>
    <name evidence="3" type="ORF">C8A00DRAFT_32396</name>
</gene>
<name>A0AAN6VR17_9PEZI</name>
<accession>A0AAN6VR17</accession>
<evidence type="ECO:0000256" key="1">
    <source>
        <dbReference type="SAM" id="Coils"/>
    </source>
</evidence>